<reference evidence="2" key="1">
    <citation type="journal article" date="2019" name="Int. J. Syst. Evol. Microbiol.">
        <title>The Global Catalogue of Microorganisms (GCM) 10K type strain sequencing project: providing services to taxonomists for standard genome sequencing and annotation.</title>
        <authorList>
            <consortium name="The Broad Institute Genomics Platform"/>
            <consortium name="The Broad Institute Genome Sequencing Center for Infectious Disease"/>
            <person name="Wu L."/>
            <person name="Ma J."/>
        </authorList>
    </citation>
    <scope>NUCLEOTIDE SEQUENCE [LARGE SCALE GENOMIC DNA]</scope>
    <source>
        <strain evidence="2">CGMCC 4.7393</strain>
    </source>
</reference>
<gene>
    <name evidence="1" type="ORF">ACFQHR_03905</name>
</gene>
<dbReference type="EMBL" id="JBHSYQ010000003">
    <property type="protein sequence ID" value="MFC6996751.1"/>
    <property type="molecule type" value="Genomic_DNA"/>
</dbReference>
<keyword evidence="2" id="KW-1185">Reference proteome</keyword>
<name>A0ABW2DJ24_9BACT</name>
<dbReference type="Proteomes" id="UP001596405">
    <property type="component" value="Unassembled WGS sequence"/>
</dbReference>
<accession>A0ABW2DJ24</accession>
<evidence type="ECO:0000313" key="1">
    <source>
        <dbReference type="EMBL" id="MFC6996751.1"/>
    </source>
</evidence>
<comment type="caution">
    <text evidence="1">The sequence shown here is derived from an EMBL/GenBank/DDBJ whole genome shotgun (WGS) entry which is preliminary data.</text>
</comment>
<dbReference type="RefSeq" id="WP_066623729.1">
    <property type="nucleotide sequence ID" value="NZ_JBHSYQ010000003.1"/>
</dbReference>
<organism evidence="1 2">
    <name type="scientific">Rufibacter roseus</name>
    <dbReference type="NCBI Taxonomy" id="1567108"/>
    <lineage>
        <taxon>Bacteria</taxon>
        <taxon>Pseudomonadati</taxon>
        <taxon>Bacteroidota</taxon>
        <taxon>Cytophagia</taxon>
        <taxon>Cytophagales</taxon>
        <taxon>Hymenobacteraceae</taxon>
        <taxon>Rufibacter</taxon>
    </lineage>
</organism>
<protein>
    <submittedName>
        <fullName evidence="1">Uncharacterized protein</fullName>
    </submittedName>
</protein>
<evidence type="ECO:0000313" key="2">
    <source>
        <dbReference type="Proteomes" id="UP001596405"/>
    </source>
</evidence>
<proteinExistence type="predicted"/>
<sequence length="283" mass="31724">MNEFRKEAVFGSFFKNQLLNSLLSLGVCLALWQCAKPPLAQESKLTGPQVIEAVAPLAPADRDAFVLEQLLKEGNGPDFLRHTKRVPLVALGPEGDTLRGYCYAILDYLAVGGDNNFVRMPLQPQSAQAVAQAWSCTLPTRKVVDAIYAAADLKLEPRPLTENRDSALTFLQHNQIIQQQLKGKHKGKLIAGHKKDVVLSPRLLNPENTDRVAIYGWHKKDGKPIQPLYLCHLASYTDYSHGIRLVLDRFEVNGQVYTMQQLLADPMYSRLVCDEEICEPVRY</sequence>